<proteinExistence type="predicted"/>
<dbReference type="Pfam" id="PF26639">
    <property type="entry name" value="Het-6_barrel"/>
    <property type="match status" value="1"/>
</dbReference>
<protein>
    <submittedName>
        <fullName evidence="2">Uncharacterized protein</fullName>
    </submittedName>
</protein>
<keyword evidence="3" id="KW-1185">Reference proteome</keyword>
<dbReference type="AlphaFoldDB" id="A0AA35M8B5"/>
<gene>
    <name evidence="2" type="ORF">CCHLO57077_00018392</name>
</gene>
<organism evidence="2 3">
    <name type="scientific">Clonostachys chloroleuca</name>
    <dbReference type="NCBI Taxonomy" id="1926264"/>
    <lineage>
        <taxon>Eukaryota</taxon>
        <taxon>Fungi</taxon>
        <taxon>Dikarya</taxon>
        <taxon>Ascomycota</taxon>
        <taxon>Pezizomycotina</taxon>
        <taxon>Sordariomycetes</taxon>
        <taxon>Hypocreomycetidae</taxon>
        <taxon>Hypocreales</taxon>
        <taxon>Bionectriaceae</taxon>
        <taxon>Clonostachys</taxon>
    </lineage>
</organism>
<feature type="compositionally biased region" description="Polar residues" evidence="1">
    <location>
        <begin position="49"/>
        <end position="65"/>
    </location>
</feature>
<sequence length="207" mass="22828">MDNRAEDKNGFNAGIYMWYMAIIIRAADVREECGITSDQDEDEDEMGQSAGSETSSIAAHETTQAGPAPIPDGSASRPSSNVLPGLEKARAMEAEPYTFEYEYIDWDDLENLSEAYPQGLYQTAHNRRAFTTSEGFIGLGPSTMKSGDQVMVLFGSELPSILRPRPQGGFYLIGQAYILHEELRLGSLTQSVVSGNGRFSRNTYDIY</sequence>
<accession>A0AA35M8B5</accession>
<dbReference type="EMBL" id="CABFNP030001204">
    <property type="protein sequence ID" value="CAI6092378.1"/>
    <property type="molecule type" value="Genomic_DNA"/>
</dbReference>
<comment type="caution">
    <text evidence="2">The sequence shown here is derived from an EMBL/GenBank/DDBJ whole genome shotgun (WGS) entry which is preliminary data.</text>
</comment>
<dbReference type="Proteomes" id="UP001160390">
    <property type="component" value="Unassembled WGS sequence"/>
</dbReference>
<reference evidence="2" key="1">
    <citation type="submission" date="2023-01" db="EMBL/GenBank/DDBJ databases">
        <authorList>
            <person name="Piombo E."/>
        </authorList>
    </citation>
    <scope>NUCLEOTIDE SEQUENCE</scope>
</reference>
<feature type="region of interest" description="Disordered" evidence="1">
    <location>
        <begin position="37"/>
        <end position="82"/>
    </location>
</feature>
<evidence type="ECO:0000256" key="1">
    <source>
        <dbReference type="SAM" id="MobiDB-lite"/>
    </source>
</evidence>
<evidence type="ECO:0000313" key="2">
    <source>
        <dbReference type="EMBL" id="CAI6092378.1"/>
    </source>
</evidence>
<name>A0AA35M8B5_9HYPO</name>
<evidence type="ECO:0000313" key="3">
    <source>
        <dbReference type="Proteomes" id="UP001160390"/>
    </source>
</evidence>